<comment type="caution">
    <text evidence="2">The sequence shown here is derived from an EMBL/GenBank/DDBJ whole genome shotgun (WGS) entry which is preliminary data.</text>
</comment>
<protein>
    <submittedName>
        <fullName evidence="2">Uncharacterized protein</fullName>
    </submittedName>
</protein>
<reference evidence="2 3" key="1">
    <citation type="journal article" date="2024" name="BMC Genomics">
        <title>De novo assembly and annotation of Popillia japonica's genome with initial clues to its potential as an invasive pest.</title>
        <authorList>
            <person name="Cucini C."/>
            <person name="Boschi S."/>
            <person name="Funari R."/>
            <person name="Cardaioli E."/>
            <person name="Iannotti N."/>
            <person name="Marturano G."/>
            <person name="Paoli F."/>
            <person name="Bruttini M."/>
            <person name="Carapelli A."/>
            <person name="Frati F."/>
            <person name="Nardi F."/>
        </authorList>
    </citation>
    <scope>NUCLEOTIDE SEQUENCE [LARGE SCALE GENOMIC DNA]</scope>
    <source>
        <strain evidence="2">DMR45628</strain>
    </source>
</reference>
<evidence type="ECO:0000256" key="1">
    <source>
        <dbReference type="SAM" id="MobiDB-lite"/>
    </source>
</evidence>
<dbReference type="AlphaFoldDB" id="A0AAW1JEX1"/>
<evidence type="ECO:0000313" key="3">
    <source>
        <dbReference type="Proteomes" id="UP001458880"/>
    </source>
</evidence>
<accession>A0AAW1JEX1</accession>
<feature type="compositionally biased region" description="Polar residues" evidence="1">
    <location>
        <begin position="25"/>
        <end position="67"/>
    </location>
</feature>
<feature type="region of interest" description="Disordered" evidence="1">
    <location>
        <begin position="25"/>
        <end position="105"/>
    </location>
</feature>
<evidence type="ECO:0000313" key="2">
    <source>
        <dbReference type="EMBL" id="KAK9701797.1"/>
    </source>
</evidence>
<name>A0AAW1JEX1_POPJA</name>
<proteinExistence type="predicted"/>
<gene>
    <name evidence="2" type="ORF">QE152_g30368</name>
</gene>
<keyword evidence="3" id="KW-1185">Reference proteome</keyword>
<dbReference type="EMBL" id="JASPKY010000407">
    <property type="protein sequence ID" value="KAK9701797.1"/>
    <property type="molecule type" value="Genomic_DNA"/>
</dbReference>
<organism evidence="2 3">
    <name type="scientific">Popillia japonica</name>
    <name type="common">Japanese beetle</name>
    <dbReference type="NCBI Taxonomy" id="7064"/>
    <lineage>
        <taxon>Eukaryota</taxon>
        <taxon>Metazoa</taxon>
        <taxon>Ecdysozoa</taxon>
        <taxon>Arthropoda</taxon>
        <taxon>Hexapoda</taxon>
        <taxon>Insecta</taxon>
        <taxon>Pterygota</taxon>
        <taxon>Neoptera</taxon>
        <taxon>Endopterygota</taxon>
        <taxon>Coleoptera</taxon>
        <taxon>Polyphaga</taxon>
        <taxon>Scarabaeiformia</taxon>
        <taxon>Scarabaeidae</taxon>
        <taxon>Rutelinae</taxon>
        <taxon>Popillia</taxon>
    </lineage>
</organism>
<sequence length="168" mass="18897">MRRLKPGIWPVDRLAFSDDDFVASTVTDQPHKQAQNPTANTEQSETLATNADLSCQNTQPSISNVRSPATKILENEESLTSVSNERSKRSTHQVSQEENCKTDGAEKKKIRLTDIRPYPKTKEKRVSKGRKRALKSVIYTATPVLNELLDMTGKILEQQRSSKIIEVC</sequence>
<dbReference type="Proteomes" id="UP001458880">
    <property type="component" value="Unassembled WGS sequence"/>
</dbReference>